<comment type="similarity">
    <text evidence="2">Belongs to the ferredoxin--NADP reductase type 1 family.</text>
</comment>
<dbReference type="GO" id="GO:0000166">
    <property type="term" value="F:nucleotide binding"/>
    <property type="evidence" value="ECO:0007669"/>
    <property type="project" value="UniProtKB-KW"/>
</dbReference>
<dbReference type="CDD" id="cd06195">
    <property type="entry name" value="FNR1"/>
    <property type="match status" value="1"/>
</dbReference>
<protein>
    <recommendedName>
        <fullName evidence="3">ferredoxin--NADP(+) reductase</fullName>
        <ecNumber evidence="3">1.18.1.2</ecNumber>
    </recommendedName>
</protein>
<dbReference type="EMBL" id="CAFB01000047">
    <property type="protein sequence ID" value="CCD29777.1"/>
    <property type="molecule type" value="Genomic_DNA"/>
</dbReference>
<evidence type="ECO:0000256" key="2">
    <source>
        <dbReference type="ARBA" id="ARBA00008312"/>
    </source>
</evidence>
<dbReference type="InterPro" id="IPR051930">
    <property type="entry name" value="FNR_type-1"/>
</dbReference>
<dbReference type="PANTHER" id="PTHR47878:SF1">
    <property type="entry name" value="FLAVODOXIN_FERREDOXIN--NADP REDUCTASE"/>
    <property type="match status" value="1"/>
</dbReference>
<keyword evidence="7" id="KW-0521">NADP</keyword>
<dbReference type="Proteomes" id="UP000054051">
    <property type="component" value="Unassembled WGS sequence"/>
</dbReference>
<comment type="cofactor">
    <cofactor evidence="1">
        <name>FAD</name>
        <dbReference type="ChEBI" id="CHEBI:57692"/>
    </cofactor>
</comment>
<dbReference type="InterPro" id="IPR017938">
    <property type="entry name" value="Riboflavin_synthase-like_b-brl"/>
</dbReference>
<proteinExistence type="inferred from homology"/>
<organism evidence="11 12">
    <name type="scientific">Candidatus Glomeribacter gigasporarum BEG34</name>
    <dbReference type="NCBI Taxonomy" id="1070319"/>
    <lineage>
        <taxon>Bacteria</taxon>
        <taxon>Pseudomonadati</taxon>
        <taxon>Pseudomonadota</taxon>
        <taxon>Betaproteobacteria</taxon>
        <taxon>Burkholderiales</taxon>
        <taxon>Burkholderiaceae</taxon>
        <taxon>Candidatus Glomeribacter</taxon>
    </lineage>
</organism>
<dbReference type="PROSITE" id="PS51384">
    <property type="entry name" value="FAD_FR"/>
    <property type="match status" value="1"/>
</dbReference>
<dbReference type="Pfam" id="PF00175">
    <property type="entry name" value="NAD_binding_1"/>
    <property type="match status" value="1"/>
</dbReference>
<keyword evidence="8 11" id="KW-0560">Oxidoreductase</keyword>
<evidence type="ECO:0000259" key="10">
    <source>
        <dbReference type="PROSITE" id="PS51384"/>
    </source>
</evidence>
<evidence type="ECO:0000313" key="11">
    <source>
        <dbReference type="EMBL" id="CCD29777.1"/>
    </source>
</evidence>
<keyword evidence="6" id="KW-0274">FAD</keyword>
<dbReference type="Gene3D" id="3.40.50.80">
    <property type="entry name" value="Nucleotide-binding domain of ferredoxin-NADP reductase (FNR) module"/>
    <property type="match status" value="1"/>
</dbReference>
<dbReference type="eggNOG" id="COG0543">
    <property type="taxonomic scope" value="Bacteria"/>
</dbReference>
<dbReference type="SUPFAM" id="SSF52343">
    <property type="entry name" value="Ferredoxin reductase-like, C-terminal NADP-linked domain"/>
    <property type="match status" value="1"/>
</dbReference>
<dbReference type="SUPFAM" id="SSF63380">
    <property type="entry name" value="Riboflavin synthase domain-like"/>
    <property type="match status" value="1"/>
</dbReference>
<dbReference type="Pfam" id="PF00970">
    <property type="entry name" value="FAD_binding_6"/>
    <property type="match status" value="1"/>
</dbReference>
<evidence type="ECO:0000256" key="3">
    <source>
        <dbReference type="ARBA" id="ARBA00013223"/>
    </source>
</evidence>
<keyword evidence="4" id="KW-0285">Flavoprotein</keyword>
<reference evidence="11 12" key="1">
    <citation type="submission" date="2011-08" db="EMBL/GenBank/DDBJ databases">
        <title>The genome of the obligate endobacterium of an arbuscular mycorrhizal fungus reveals an interphylum network of nutritional interactions.</title>
        <authorList>
            <person name="Ghignone S."/>
            <person name="Salvioli A."/>
            <person name="Anca I."/>
            <person name="Lumini E."/>
            <person name="Ortu G."/>
            <person name="Petiti L."/>
            <person name="Cruveiller S."/>
            <person name="Bianciotto V."/>
            <person name="Piffanelli P."/>
            <person name="Lanfranco L."/>
            <person name="Bonfante P."/>
        </authorList>
    </citation>
    <scope>NUCLEOTIDE SEQUENCE [LARGE SCALE GENOMIC DNA]</scope>
    <source>
        <strain evidence="11 12">BEG34</strain>
    </source>
</reference>
<evidence type="ECO:0000256" key="5">
    <source>
        <dbReference type="ARBA" id="ARBA00022741"/>
    </source>
</evidence>
<accession>G2JAH5</accession>
<sequence>MNRIHPQTVLSVHHWTDTLFSFTCTRDPSFQFENGQFTLVGIEVEGKLLMRAYSMVSANDEESLEFLSIKVPGGRLTSHLQYIQAGDSVYVGKKPVGTLVIDHLLPGATLWLLATGTGLAPFLSIIKDARIYQRYQRIILTHTCRLAAELAYREYITQTLPQHERLGQWVREKLVYYPSVTREPFIHQGRMTDLIESGTLFKDLRLSPFTPEQDRLMLCGSPQMVKDTRALLQARGFQESSAAQPGHYVVEKAFVD</sequence>
<keyword evidence="12" id="KW-1185">Reference proteome</keyword>
<dbReference type="InterPro" id="IPR017927">
    <property type="entry name" value="FAD-bd_FR_type"/>
</dbReference>
<dbReference type="PRINTS" id="PR00410">
    <property type="entry name" value="PHEHYDRXLASE"/>
</dbReference>
<comment type="catalytic activity">
    <reaction evidence="9">
        <text>2 reduced [2Fe-2S]-[ferredoxin] + NADP(+) + H(+) = 2 oxidized [2Fe-2S]-[ferredoxin] + NADPH</text>
        <dbReference type="Rhea" id="RHEA:20125"/>
        <dbReference type="Rhea" id="RHEA-COMP:10000"/>
        <dbReference type="Rhea" id="RHEA-COMP:10001"/>
        <dbReference type="ChEBI" id="CHEBI:15378"/>
        <dbReference type="ChEBI" id="CHEBI:33737"/>
        <dbReference type="ChEBI" id="CHEBI:33738"/>
        <dbReference type="ChEBI" id="CHEBI:57783"/>
        <dbReference type="ChEBI" id="CHEBI:58349"/>
        <dbReference type="EC" id="1.18.1.2"/>
    </reaction>
</comment>
<dbReference type="InterPro" id="IPR001433">
    <property type="entry name" value="OxRdtase_FAD/NAD-bd"/>
</dbReference>
<name>G2JAH5_9BURK</name>
<dbReference type="GO" id="GO:0004324">
    <property type="term" value="F:ferredoxin-NADP+ reductase activity"/>
    <property type="evidence" value="ECO:0007669"/>
    <property type="project" value="UniProtKB-EC"/>
</dbReference>
<dbReference type="GO" id="GO:0042167">
    <property type="term" value="P:heme catabolic process"/>
    <property type="evidence" value="ECO:0007669"/>
    <property type="project" value="TreeGrafter"/>
</dbReference>
<dbReference type="EC" id="1.18.1.2" evidence="3"/>
<evidence type="ECO:0000256" key="4">
    <source>
        <dbReference type="ARBA" id="ARBA00022630"/>
    </source>
</evidence>
<dbReference type="Gene3D" id="2.40.30.10">
    <property type="entry name" value="Translation factors"/>
    <property type="match status" value="1"/>
</dbReference>
<dbReference type="PANTHER" id="PTHR47878">
    <property type="entry name" value="OXIDOREDUCTASE FAD/NAD(P)-BINDING DOMAIN PROTEIN"/>
    <property type="match status" value="1"/>
</dbReference>
<gene>
    <name evidence="11" type="primary">fpr</name>
    <name evidence="11" type="ORF">CAGGBEG34_20028</name>
</gene>
<evidence type="ECO:0000313" key="12">
    <source>
        <dbReference type="Proteomes" id="UP000054051"/>
    </source>
</evidence>
<evidence type="ECO:0000256" key="1">
    <source>
        <dbReference type="ARBA" id="ARBA00001974"/>
    </source>
</evidence>
<evidence type="ECO:0000256" key="6">
    <source>
        <dbReference type="ARBA" id="ARBA00022827"/>
    </source>
</evidence>
<keyword evidence="5" id="KW-0547">Nucleotide-binding</keyword>
<comment type="caution">
    <text evidence="11">The sequence shown here is derived from an EMBL/GenBank/DDBJ whole genome shotgun (WGS) entry which is preliminary data.</text>
</comment>
<evidence type="ECO:0000256" key="9">
    <source>
        <dbReference type="ARBA" id="ARBA00047776"/>
    </source>
</evidence>
<evidence type="ECO:0000256" key="7">
    <source>
        <dbReference type="ARBA" id="ARBA00022857"/>
    </source>
</evidence>
<dbReference type="InterPro" id="IPR033892">
    <property type="entry name" value="FNR_bac"/>
</dbReference>
<dbReference type="STRING" id="1070319.CAGGBEG34_20028"/>
<dbReference type="GO" id="GO:0034599">
    <property type="term" value="P:cellular response to oxidative stress"/>
    <property type="evidence" value="ECO:0007669"/>
    <property type="project" value="TreeGrafter"/>
</dbReference>
<dbReference type="AlphaFoldDB" id="G2JAH5"/>
<dbReference type="RefSeq" id="WP_006682914.1">
    <property type="nucleotide sequence ID" value="NZ_CAFB01000047.1"/>
</dbReference>
<dbReference type="InterPro" id="IPR008333">
    <property type="entry name" value="Cbr1-like_FAD-bd_dom"/>
</dbReference>
<dbReference type="OrthoDB" id="9784483at2"/>
<dbReference type="InterPro" id="IPR039261">
    <property type="entry name" value="FNR_nucleotide-bd"/>
</dbReference>
<evidence type="ECO:0000256" key="8">
    <source>
        <dbReference type="ARBA" id="ARBA00023002"/>
    </source>
</evidence>
<feature type="domain" description="FAD-binding FR-type" evidence="10">
    <location>
        <begin position="2"/>
        <end position="102"/>
    </location>
</feature>